<evidence type="ECO:0000256" key="6">
    <source>
        <dbReference type="ARBA" id="ARBA00022884"/>
    </source>
</evidence>
<evidence type="ECO:0000256" key="7">
    <source>
        <dbReference type="ARBA" id="ARBA00023016"/>
    </source>
</evidence>
<evidence type="ECO:0000256" key="4">
    <source>
        <dbReference type="ARBA" id="ARBA00022759"/>
    </source>
</evidence>
<dbReference type="GO" id="GO:0004519">
    <property type="term" value="F:endonuclease activity"/>
    <property type="evidence" value="ECO:0007669"/>
    <property type="project" value="UniProtKB-KW"/>
</dbReference>
<dbReference type="InterPro" id="IPR038570">
    <property type="entry name" value="HicA_sf"/>
</dbReference>
<comment type="similarity">
    <text evidence="1">Belongs to the HicA mRNA interferase family.</text>
</comment>
<dbReference type="Gene3D" id="3.30.920.30">
    <property type="entry name" value="Hypothetical protein"/>
    <property type="match status" value="1"/>
</dbReference>
<dbReference type="Pfam" id="PF07927">
    <property type="entry name" value="HicA_toxin"/>
    <property type="match status" value="1"/>
</dbReference>
<keyword evidence="5" id="KW-0378">Hydrolase</keyword>
<dbReference type="AlphaFoldDB" id="A0A1F6WPZ8"/>
<organism evidence="8 9">
    <name type="scientific">Candidatus Nomurabacteria bacterium RIFCSPLOWO2_01_FULL_33_17</name>
    <dbReference type="NCBI Taxonomy" id="1801764"/>
    <lineage>
        <taxon>Bacteria</taxon>
        <taxon>Candidatus Nomuraibacteriota</taxon>
    </lineage>
</organism>
<dbReference type="SUPFAM" id="SSF54786">
    <property type="entry name" value="YcfA/nrd intein domain"/>
    <property type="match status" value="1"/>
</dbReference>
<evidence type="ECO:0000313" key="9">
    <source>
        <dbReference type="Proteomes" id="UP000178184"/>
    </source>
</evidence>
<gene>
    <name evidence="8" type="ORF">A2903_02075</name>
</gene>
<keyword evidence="2" id="KW-1277">Toxin-antitoxin system</keyword>
<keyword evidence="6" id="KW-0694">RNA-binding</keyword>
<evidence type="ECO:0000313" key="8">
    <source>
        <dbReference type="EMBL" id="OGI83937.1"/>
    </source>
</evidence>
<reference evidence="8 9" key="1">
    <citation type="journal article" date="2016" name="Nat. Commun.">
        <title>Thousands of microbial genomes shed light on interconnected biogeochemical processes in an aquifer system.</title>
        <authorList>
            <person name="Anantharaman K."/>
            <person name="Brown C.T."/>
            <person name="Hug L.A."/>
            <person name="Sharon I."/>
            <person name="Castelle C.J."/>
            <person name="Probst A.J."/>
            <person name="Thomas B.C."/>
            <person name="Singh A."/>
            <person name="Wilkins M.J."/>
            <person name="Karaoz U."/>
            <person name="Brodie E.L."/>
            <person name="Williams K.H."/>
            <person name="Hubbard S.S."/>
            <person name="Banfield J.F."/>
        </authorList>
    </citation>
    <scope>NUCLEOTIDE SEQUENCE [LARGE SCALE GENOMIC DNA]</scope>
</reference>
<accession>A0A1F6WPZ8</accession>
<name>A0A1F6WPZ8_9BACT</name>
<comment type="caution">
    <text evidence="8">The sequence shown here is derived from an EMBL/GenBank/DDBJ whole genome shotgun (WGS) entry which is preliminary data.</text>
</comment>
<dbReference type="STRING" id="1801764.A2903_02075"/>
<dbReference type="Proteomes" id="UP000178184">
    <property type="component" value="Unassembled WGS sequence"/>
</dbReference>
<keyword evidence="7" id="KW-0346">Stress response</keyword>
<sequence length="70" mass="8111">MPKVPNYKQLHSVLTSLGFKIIRQKGSHVQYFNGSICITIPKHSNREVSIGVFLEVLKKLNINKDQFWKI</sequence>
<proteinExistence type="inferred from homology"/>
<keyword evidence="4" id="KW-0255">Endonuclease</keyword>
<dbReference type="InterPro" id="IPR012933">
    <property type="entry name" value="HicA_mRNA_interferase"/>
</dbReference>
<keyword evidence="3" id="KW-0540">Nuclease</keyword>
<dbReference type="EMBL" id="MFUO01000016">
    <property type="protein sequence ID" value="OGI83937.1"/>
    <property type="molecule type" value="Genomic_DNA"/>
</dbReference>
<dbReference type="GO" id="GO:0003729">
    <property type="term" value="F:mRNA binding"/>
    <property type="evidence" value="ECO:0007669"/>
    <property type="project" value="InterPro"/>
</dbReference>
<evidence type="ECO:0000256" key="2">
    <source>
        <dbReference type="ARBA" id="ARBA00022649"/>
    </source>
</evidence>
<protein>
    <recommendedName>
        <fullName evidence="10">Toxin HicA</fullName>
    </recommendedName>
</protein>
<evidence type="ECO:0000256" key="1">
    <source>
        <dbReference type="ARBA" id="ARBA00006620"/>
    </source>
</evidence>
<evidence type="ECO:0008006" key="10">
    <source>
        <dbReference type="Google" id="ProtNLM"/>
    </source>
</evidence>
<evidence type="ECO:0000256" key="3">
    <source>
        <dbReference type="ARBA" id="ARBA00022722"/>
    </source>
</evidence>
<dbReference type="GO" id="GO:0016787">
    <property type="term" value="F:hydrolase activity"/>
    <property type="evidence" value="ECO:0007669"/>
    <property type="project" value="UniProtKB-KW"/>
</dbReference>
<evidence type="ECO:0000256" key="5">
    <source>
        <dbReference type="ARBA" id="ARBA00022801"/>
    </source>
</evidence>